<sequence length="312" mass="32070">MKAAVVHDTDQVPRYDEFADPVVGEGRVEAEVLASAVHVIVRTIAAGRHYSSTTKPPFVPGLDGVVRLPDGRRVYAAGAQPPYGLLAERVALPQGAGVDVPEGLSSATAAALVNPAGSSWIPLSRIGAEGRTVLIIGATGTSGLLAVQAAKAQGAARVVALGRNAEGLARAAELGADATVTLSDDLAAPLAEAAGPDGAYDIVLDYLWGAPARAVLDALVANKVDPHRPVRFVNIGNLAGAELAVPAAVLRSSAIELSGHGIGSFPLELTREATKAMFAAALEGKLTVDFEERPLSEVETAWDLPVRLVLVP</sequence>
<evidence type="ECO:0000313" key="2">
    <source>
        <dbReference type="EMBL" id="SDU94867.1"/>
    </source>
</evidence>
<dbReference type="EMBL" id="LT629799">
    <property type="protein sequence ID" value="SDU94867.1"/>
    <property type="molecule type" value="Genomic_DNA"/>
</dbReference>
<dbReference type="STRING" id="546874.SAMN04488544_2430"/>
<gene>
    <name evidence="2" type="ORF">SAMN04488544_2430</name>
</gene>
<dbReference type="PANTHER" id="PTHR43677:SF11">
    <property type="entry name" value="ZINC-CONTAINING ALCOHOL DEHYDROGENASE"/>
    <property type="match status" value="1"/>
</dbReference>
<feature type="domain" description="Alcohol dehydrogenase-like C-terminal" evidence="1">
    <location>
        <begin position="143"/>
        <end position="208"/>
    </location>
</feature>
<dbReference type="PANTHER" id="PTHR43677">
    <property type="entry name" value="SHORT-CHAIN DEHYDROGENASE/REDUCTASE"/>
    <property type="match status" value="1"/>
</dbReference>
<dbReference type="Gene3D" id="3.40.50.720">
    <property type="entry name" value="NAD(P)-binding Rossmann-like Domain"/>
    <property type="match status" value="1"/>
</dbReference>
<keyword evidence="3" id="KW-1185">Reference proteome</keyword>
<reference evidence="3" key="1">
    <citation type="submission" date="2016-10" db="EMBL/GenBank/DDBJ databases">
        <authorList>
            <person name="Varghese N."/>
            <person name="Submissions S."/>
        </authorList>
    </citation>
    <scope>NUCLEOTIDE SEQUENCE [LARGE SCALE GENOMIC DNA]</scope>
    <source>
        <strain evidence="3">DSM 21743</strain>
    </source>
</reference>
<protein>
    <submittedName>
        <fullName evidence="2">NADPH2:quinone reductase</fullName>
    </submittedName>
</protein>
<dbReference type="InterPro" id="IPR051397">
    <property type="entry name" value="Zn-ADH-like_protein"/>
</dbReference>
<dbReference type="InterPro" id="IPR013149">
    <property type="entry name" value="ADH-like_C"/>
</dbReference>
<dbReference type="Proteomes" id="UP000198825">
    <property type="component" value="Chromosome I"/>
</dbReference>
<dbReference type="Pfam" id="PF00107">
    <property type="entry name" value="ADH_zinc_N"/>
    <property type="match status" value="1"/>
</dbReference>
<dbReference type="GO" id="GO:0016491">
    <property type="term" value="F:oxidoreductase activity"/>
    <property type="evidence" value="ECO:0007669"/>
    <property type="project" value="TreeGrafter"/>
</dbReference>
<name>A0A1H2MNQ1_9ACTN</name>
<evidence type="ECO:0000259" key="1">
    <source>
        <dbReference type="Pfam" id="PF00107"/>
    </source>
</evidence>
<dbReference type="SUPFAM" id="SSF50129">
    <property type="entry name" value="GroES-like"/>
    <property type="match status" value="1"/>
</dbReference>
<dbReference type="SUPFAM" id="SSF51735">
    <property type="entry name" value="NAD(P)-binding Rossmann-fold domains"/>
    <property type="match status" value="1"/>
</dbReference>
<proteinExistence type="predicted"/>
<dbReference type="RefSeq" id="WP_091074673.1">
    <property type="nucleotide sequence ID" value="NZ_LT629799.1"/>
</dbReference>
<evidence type="ECO:0000313" key="3">
    <source>
        <dbReference type="Proteomes" id="UP000198825"/>
    </source>
</evidence>
<dbReference type="InterPro" id="IPR011032">
    <property type="entry name" value="GroES-like_sf"/>
</dbReference>
<dbReference type="AlphaFoldDB" id="A0A1H2MNQ1"/>
<dbReference type="InterPro" id="IPR036291">
    <property type="entry name" value="NAD(P)-bd_dom_sf"/>
</dbReference>
<organism evidence="2 3">
    <name type="scientific">Microlunatus sagamiharensis</name>
    <dbReference type="NCBI Taxonomy" id="546874"/>
    <lineage>
        <taxon>Bacteria</taxon>
        <taxon>Bacillati</taxon>
        <taxon>Actinomycetota</taxon>
        <taxon>Actinomycetes</taxon>
        <taxon>Propionibacteriales</taxon>
        <taxon>Propionibacteriaceae</taxon>
        <taxon>Microlunatus</taxon>
    </lineage>
</organism>
<dbReference type="OrthoDB" id="9787435at2"/>
<dbReference type="Gene3D" id="3.90.180.10">
    <property type="entry name" value="Medium-chain alcohol dehydrogenases, catalytic domain"/>
    <property type="match status" value="1"/>
</dbReference>
<accession>A0A1H2MNQ1</accession>